<proteinExistence type="predicted"/>
<feature type="transmembrane region" description="Helical" evidence="1">
    <location>
        <begin position="12"/>
        <end position="30"/>
    </location>
</feature>
<accession>A0A0E4FYN9</accession>
<name>A0A0E4FYN9_9BRAD</name>
<organism evidence="2 3">
    <name type="scientific">Bradyrhizobium diazoefficiens</name>
    <dbReference type="NCBI Taxonomy" id="1355477"/>
    <lineage>
        <taxon>Bacteria</taxon>
        <taxon>Pseudomonadati</taxon>
        <taxon>Pseudomonadota</taxon>
        <taxon>Alphaproteobacteria</taxon>
        <taxon>Hyphomicrobiales</taxon>
        <taxon>Nitrobacteraceae</taxon>
        <taxon>Bradyrhizobium</taxon>
    </lineage>
</organism>
<keyword evidence="1" id="KW-0812">Transmembrane</keyword>
<keyword evidence="1" id="KW-1133">Transmembrane helix</keyword>
<gene>
    <name evidence="2" type="ORF">NK6_9454</name>
</gene>
<sequence length="36" mass="3835">MNAMHALEPASVHALSELFIALAVLVGSIWPNGVFK</sequence>
<dbReference type="AlphaFoldDB" id="A0A0E4FYN9"/>
<protein>
    <submittedName>
        <fullName evidence="2">Uncharacterized protein</fullName>
    </submittedName>
</protein>
<evidence type="ECO:0000313" key="3">
    <source>
        <dbReference type="Proteomes" id="UP000063308"/>
    </source>
</evidence>
<dbReference type="Proteomes" id="UP000063308">
    <property type="component" value="Chromosome"/>
</dbReference>
<evidence type="ECO:0000256" key="1">
    <source>
        <dbReference type="SAM" id="Phobius"/>
    </source>
</evidence>
<reference evidence="2 3" key="1">
    <citation type="submission" date="2014-11" db="EMBL/GenBank/DDBJ databases">
        <title>Symbiosis island explosion on the genome of extra-slow-growing strains of soybean bradyrhizobia with massive insertion sequences.</title>
        <authorList>
            <person name="Iida T."/>
            <person name="Minamisawa K."/>
        </authorList>
    </citation>
    <scope>NUCLEOTIDE SEQUENCE [LARGE SCALE GENOMIC DNA]</scope>
    <source>
        <strain evidence="2 3">NK6</strain>
    </source>
</reference>
<evidence type="ECO:0000313" key="2">
    <source>
        <dbReference type="EMBL" id="BAR62593.1"/>
    </source>
</evidence>
<dbReference type="EMBL" id="AP014685">
    <property type="protein sequence ID" value="BAR62593.1"/>
    <property type="molecule type" value="Genomic_DNA"/>
</dbReference>
<keyword evidence="1" id="KW-0472">Membrane</keyword>